<dbReference type="InterPro" id="IPR013381">
    <property type="entry name" value="CRISPR-assoc_prot_Cse1"/>
</dbReference>
<dbReference type="NCBIfam" id="TIGR02547">
    <property type="entry name" value="casA_cse1"/>
    <property type="match status" value="1"/>
</dbReference>
<sequence>MTLQYSLLDEPLIRARLVGSGQPVQYSLPGLFVALARDEVRDFSALRPHQRHPWHAFLVQLAAMALHHAGRDKPFETEQEWKDALLVLTPEHTDGAAWCLIAPHDKPAFMQAPVPDGKISDWKNTLYAPDELDMLVTSKNHDLKAARMRRGELDDWVMALISLQTQEGYSGAGNYGISRMAGGCGCRVAMGAVPKGNVGQRWGRDLAVLLNSRPSVVDDYGFETKNSNGLLWLLPWDGSGSLAFSSLDPFYIEICRRIRLVSDDAHVLYAKATTSKEIRVASNNGKGGTGDSWTPINAIDGEALKIRANGFSYDLAAALLFGNEYRKNSYRQPATMTLIDSDGDDGIFAVMQALSRGGPTGNKSVTEGYHERRIPISRKVRNMLRQKQTKKQLATVAEERVHAIGQLRRRVLWTALATLFNRGAKNDFSDSTKDKAGVFAKTFEQAEDAIFFEELNAEIDSEDPDSIRLQWLRSMVDRAEAVLENAFIAGPQSSEQRYRARSVALDKFRVLVNQEFPSLADHYRSQLTLNKEIANESA</sequence>
<reference evidence="1 2" key="1">
    <citation type="submission" date="2021-10" db="EMBL/GenBank/DDBJ databases">
        <authorList>
            <person name="Koch H."/>
        </authorList>
    </citation>
    <scope>NUCLEOTIDE SEQUENCE [LARGE SCALE GENOMIC DNA]</scope>
    <source>
        <strain evidence="1">6680</strain>
    </source>
</reference>
<gene>
    <name evidence="1" type="ORF">NTG6680_1123</name>
</gene>
<proteinExistence type="predicted"/>
<evidence type="ECO:0000313" key="2">
    <source>
        <dbReference type="Proteomes" id="UP000839052"/>
    </source>
</evidence>
<dbReference type="Proteomes" id="UP000839052">
    <property type="component" value="Chromosome"/>
</dbReference>
<keyword evidence="2" id="KW-1185">Reference proteome</keyword>
<dbReference type="EMBL" id="OU912926">
    <property type="protein sequence ID" value="CAG9932376.1"/>
    <property type="molecule type" value="Genomic_DNA"/>
</dbReference>
<evidence type="ECO:0000313" key="1">
    <source>
        <dbReference type="EMBL" id="CAG9932376.1"/>
    </source>
</evidence>
<dbReference type="RefSeq" id="WP_239796317.1">
    <property type="nucleotide sequence ID" value="NZ_OU912926.1"/>
</dbReference>
<protein>
    <submittedName>
        <fullName evidence="1">Type I-E CRISPR-associated protein Cse1/CasA</fullName>
    </submittedName>
</protein>
<accession>A0ABN8AL19</accession>
<organism evidence="1 2">
    <name type="scientific">Candidatus Nitrotoga arctica</name>
    <dbReference type="NCBI Taxonomy" id="453162"/>
    <lineage>
        <taxon>Bacteria</taxon>
        <taxon>Pseudomonadati</taxon>
        <taxon>Pseudomonadota</taxon>
        <taxon>Betaproteobacteria</taxon>
        <taxon>Nitrosomonadales</taxon>
        <taxon>Gallionellaceae</taxon>
        <taxon>Candidatus Nitrotoga</taxon>
    </lineage>
</organism>
<name>A0ABN8AL19_9PROT</name>